<dbReference type="GO" id="GO:0003677">
    <property type="term" value="F:DNA binding"/>
    <property type="evidence" value="ECO:0007669"/>
    <property type="project" value="InterPro"/>
</dbReference>
<dbReference type="Pfam" id="PF20432">
    <property type="entry name" value="Xre-like-HTH"/>
    <property type="match status" value="1"/>
</dbReference>
<keyword evidence="3" id="KW-1185">Reference proteome</keyword>
<reference evidence="2 3" key="1">
    <citation type="submission" date="2019-12" db="EMBL/GenBank/DDBJ databases">
        <title>Nitratireductor arenosus sp. nov., Isolated from sea sand, Jeju island, South Korea.</title>
        <authorList>
            <person name="Kim W."/>
        </authorList>
    </citation>
    <scope>NUCLEOTIDE SEQUENCE [LARGE SCALE GENOMIC DNA]</scope>
    <source>
        <strain evidence="2 3">CAU 1489</strain>
    </source>
</reference>
<organism evidence="2 3">
    <name type="scientific">Nitratireductor arenosus</name>
    <dbReference type="NCBI Taxonomy" id="2682096"/>
    <lineage>
        <taxon>Bacteria</taxon>
        <taxon>Pseudomonadati</taxon>
        <taxon>Pseudomonadota</taxon>
        <taxon>Alphaproteobacteria</taxon>
        <taxon>Hyphomicrobiales</taxon>
        <taxon>Phyllobacteriaceae</taxon>
        <taxon>Nitratireductor</taxon>
    </lineage>
</organism>
<dbReference type="AlphaFoldDB" id="A0A844QHR9"/>
<gene>
    <name evidence="2" type="ORF">GN330_19650</name>
</gene>
<comment type="caution">
    <text evidence="2">The sequence shown here is derived from an EMBL/GenBank/DDBJ whole genome shotgun (WGS) entry which is preliminary data.</text>
</comment>
<dbReference type="EMBL" id="WPHG01000006">
    <property type="protein sequence ID" value="MVA99466.1"/>
    <property type="molecule type" value="Genomic_DNA"/>
</dbReference>
<proteinExistence type="predicted"/>
<evidence type="ECO:0000259" key="1">
    <source>
        <dbReference type="Pfam" id="PF20432"/>
    </source>
</evidence>
<protein>
    <submittedName>
        <fullName evidence="2">DUF2384 domain-containing protein</fullName>
    </submittedName>
</protein>
<evidence type="ECO:0000313" key="3">
    <source>
        <dbReference type="Proteomes" id="UP000463224"/>
    </source>
</evidence>
<name>A0A844QHR9_9HYPH</name>
<accession>A0A844QHR9</accession>
<dbReference type="InterPro" id="IPR046847">
    <property type="entry name" value="Xre-like_HTH"/>
</dbReference>
<dbReference type="Proteomes" id="UP000463224">
    <property type="component" value="Unassembled WGS sequence"/>
</dbReference>
<sequence length="129" mass="13875">MRRTPQGAAPVDRATVAAKACARIAEAWQLRNEEAAGLLDVSARTWARVKTGSWTGRLSRDQLLRASGLVGLYKGLHLYFSDPLADEWVRLANSGPSFGGRRPVDVMIAGGLPAILQARDHVDALRGGV</sequence>
<evidence type="ECO:0000313" key="2">
    <source>
        <dbReference type="EMBL" id="MVA99466.1"/>
    </source>
</evidence>
<feature type="domain" description="Antitoxin Xre-like helix-turn-helix" evidence="1">
    <location>
        <begin position="10"/>
        <end position="71"/>
    </location>
</feature>